<name>A0A916NAK7_9BACT</name>
<dbReference type="EMBL" id="CAJRAF010000001">
    <property type="protein sequence ID" value="CAG4988494.1"/>
    <property type="molecule type" value="Genomic_DNA"/>
</dbReference>
<reference evidence="2" key="1">
    <citation type="submission" date="2021-04" db="EMBL/GenBank/DDBJ databases">
        <authorList>
            <person name="Rodrigo-Torres L."/>
            <person name="Arahal R. D."/>
            <person name="Lucena T."/>
        </authorList>
    </citation>
    <scope>NUCLEOTIDE SEQUENCE</scope>
    <source>
        <strain evidence="2">CECT 9275</strain>
    </source>
</reference>
<dbReference type="InterPro" id="IPR050765">
    <property type="entry name" value="Riboflavin_Biosynth_HTPR"/>
</dbReference>
<keyword evidence="3" id="KW-1185">Reference proteome</keyword>
<dbReference type="Pfam" id="PF01872">
    <property type="entry name" value="RibD_C"/>
    <property type="match status" value="1"/>
</dbReference>
<dbReference type="PANTHER" id="PTHR38011">
    <property type="entry name" value="DIHYDROFOLATE REDUCTASE FAMILY PROTEIN (AFU_ORTHOLOGUE AFUA_8G06820)"/>
    <property type="match status" value="1"/>
</dbReference>
<dbReference type="GO" id="GO:0008703">
    <property type="term" value="F:5-amino-6-(5-phosphoribosylamino)uracil reductase activity"/>
    <property type="evidence" value="ECO:0007669"/>
    <property type="project" value="InterPro"/>
</dbReference>
<dbReference type="RefSeq" id="WP_215236910.1">
    <property type="nucleotide sequence ID" value="NZ_CAJRAF010000001.1"/>
</dbReference>
<dbReference type="InterPro" id="IPR002734">
    <property type="entry name" value="RibDG_C"/>
</dbReference>
<proteinExistence type="predicted"/>
<evidence type="ECO:0000313" key="3">
    <source>
        <dbReference type="Proteomes" id="UP000680038"/>
    </source>
</evidence>
<feature type="domain" description="Bacterial bifunctional deaminase-reductase C-terminal" evidence="1">
    <location>
        <begin position="4"/>
        <end position="179"/>
    </location>
</feature>
<dbReference type="Gene3D" id="3.40.430.10">
    <property type="entry name" value="Dihydrofolate Reductase, subunit A"/>
    <property type="match status" value="1"/>
</dbReference>
<protein>
    <recommendedName>
        <fullName evidence="1">Bacterial bifunctional deaminase-reductase C-terminal domain-containing protein</fullName>
    </recommendedName>
</protein>
<dbReference type="SUPFAM" id="SSF53597">
    <property type="entry name" value="Dihydrofolate reductase-like"/>
    <property type="match status" value="1"/>
</dbReference>
<comment type="caution">
    <text evidence="2">The sequence shown here is derived from an EMBL/GenBank/DDBJ whole genome shotgun (WGS) entry which is preliminary data.</text>
</comment>
<gene>
    <name evidence="2" type="primary">yyaP_1</name>
    <name evidence="2" type="ORF">DYBT9275_00093</name>
</gene>
<dbReference type="Proteomes" id="UP000680038">
    <property type="component" value="Unassembled WGS sequence"/>
</dbReference>
<dbReference type="InterPro" id="IPR024072">
    <property type="entry name" value="DHFR-like_dom_sf"/>
</dbReference>
<accession>A0A916NAK7</accession>
<dbReference type="GO" id="GO:0009231">
    <property type="term" value="P:riboflavin biosynthetic process"/>
    <property type="evidence" value="ECO:0007669"/>
    <property type="project" value="InterPro"/>
</dbReference>
<evidence type="ECO:0000313" key="2">
    <source>
        <dbReference type="EMBL" id="CAG4988494.1"/>
    </source>
</evidence>
<dbReference type="AlphaFoldDB" id="A0A916NAK7"/>
<dbReference type="PANTHER" id="PTHR38011:SF11">
    <property type="entry name" value="2,5-DIAMINO-6-RIBOSYLAMINO-4(3H)-PYRIMIDINONE 5'-PHOSPHATE REDUCTASE"/>
    <property type="match status" value="1"/>
</dbReference>
<evidence type="ECO:0000259" key="1">
    <source>
        <dbReference type="Pfam" id="PF01872"/>
    </source>
</evidence>
<organism evidence="2 3">
    <name type="scientific">Dyadobacter helix</name>
    <dbReference type="NCBI Taxonomy" id="2822344"/>
    <lineage>
        <taxon>Bacteria</taxon>
        <taxon>Pseudomonadati</taxon>
        <taxon>Bacteroidota</taxon>
        <taxon>Cytophagia</taxon>
        <taxon>Cytophagales</taxon>
        <taxon>Spirosomataceae</taxon>
        <taxon>Dyadobacter</taxon>
    </lineage>
</organism>
<sequence>MRRLTVFNFITLNGYYKGPDEDISWNPHGDEEESEYASDSMKEDGILLFGRTTYEMMAGYWPTSMAMENDPMVAEGMNRAEKIVFSQTLEKAEWNNTRVVSGDIIGEIKRLKQQPGKDMTILGSGSIVSQFAEHGLIDEFQIMINPVAIGEGTPLFSGIGNTLNLSLSSVRQFKSGAVLLCYKPV</sequence>